<dbReference type="PANTHER" id="PTHR30055:SF146">
    <property type="entry name" value="HTH-TYPE TRANSCRIPTIONAL DUAL REGULATOR CECR"/>
    <property type="match status" value="1"/>
</dbReference>
<keyword evidence="1 2" id="KW-0238">DNA-binding</keyword>
<sequence>MPKGGGWQTACAFCGDPQSDVLRFDQSRDHRSPVLSPVSTPSAAPKSKKQVAADARRAALLHHTRQLMLEHGPHHVSLAEVLRLAGGSKATVVKYFGDREGLIAAAVRETAQEAMDDLGPAPEAASLQDRLAHMLAGILRFYLKPDSLAVYRGIIATGGKDGGVGEAFLKSGHRQVVERIAQSLEQWKGCGIRPDLPVMEAAEQLSHAVRSGHYEAVLLAGPSMAPDEEAIDRKARAVAHLFLHGAAI</sequence>
<dbReference type="SUPFAM" id="SSF46689">
    <property type="entry name" value="Homeodomain-like"/>
    <property type="match status" value="1"/>
</dbReference>
<feature type="domain" description="HTH tetR-type" evidence="4">
    <location>
        <begin position="54"/>
        <end position="114"/>
    </location>
</feature>
<dbReference type="GO" id="GO:0003700">
    <property type="term" value="F:DNA-binding transcription factor activity"/>
    <property type="evidence" value="ECO:0007669"/>
    <property type="project" value="TreeGrafter"/>
</dbReference>
<reference evidence="5 6" key="1">
    <citation type="submission" date="2019-01" db="EMBL/GenBank/DDBJ databases">
        <authorList>
            <person name="Chen W.-M."/>
        </authorList>
    </citation>
    <scope>NUCLEOTIDE SEQUENCE [LARGE SCALE GENOMIC DNA]</scope>
    <source>
        <strain evidence="5 6">FSY-9</strain>
    </source>
</reference>
<evidence type="ECO:0000313" key="5">
    <source>
        <dbReference type="EMBL" id="RVU05770.1"/>
    </source>
</evidence>
<evidence type="ECO:0000256" key="3">
    <source>
        <dbReference type="SAM" id="MobiDB-lite"/>
    </source>
</evidence>
<comment type="caution">
    <text evidence="5">The sequence shown here is derived from an EMBL/GenBank/DDBJ whole genome shotgun (WGS) entry which is preliminary data.</text>
</comment>
<dbReference type="GO" id="GO:0000976">
    <property type="term" value="F:transcription cis-regulatory region binding"/>
    <property type="evidence" value="ECO:0007669"/>
    <property type="project" value="TreeGrafter"/>
</dbReference>
<dbReference type="Pfam" id="PF14246">
    <property type="entry name" value="TetR_C_7"/>
    <property type="match status" value="1"/>
</dbReference>
<dbReference type="Gene3D" id="1.10.357.10">
    <property type="entry name" value="Tetracycline Repressor, domain 2"/>
    <property type="match status" value="1"/>
</dbReference>
<feature type="DNA-binding region" description="H-T-H motif" evidence="2">
    <location>
        <begin position="77"/>
        <end position="96"/>
    </location>
</feature>
<organism evidence="5 6">
    <name type="scientific">Novosphingobium umbonatum</name>
    <dbReference type="NCBI Taxonomy" id="1908524"/>
    <lineage>
        <taxon>Bacteria</taxon>
        <taxon>Pseudomonadati</taxon>
        <taxon>Pseudomonadota</taxon>
        <taxon>Alphaproteobacteria</taxon>
        <taxon>Sphingomonadales</taxon>
        <taxon>Sphingomonadaceae</taxon>
        <taxon>Novosphingobium</taxon>
    </lineage>
</organism>
<dbReference type="PANTHER" id="PTHR30055">
    <property type="entry name" value="HTH-TYPE TRANSCRIPTIONAL REGULATOR RUTR"/>
    <property type="match status" value="1"/>
</dbReference>
<evidence type="ECO:0000256" key="1">
    <source>
        <dbReference type="ARBA" id="ARBA00023125"/>
    </source>
</evidence>
<dbReference type="OrthoDB" id="9816431at2"/>
<proteinExistence type="predicted"/>
<dbReference type="PROSITE" id="PS50977">
    <property type="entry name" value="HTH_TETR_2"/>
    <property type="match status" value="1"/>
</dbReference>
<keyword evidence="6" id="KW-1185">Reference proteome</keyword>
<dbReference type="InterPro" id="IPR009057">
    <property type="entry name" value="Homeodomain-like_sf"/>
</dbReference>
<dbReference type="Proteomes" id="UP000282837">
    <property type="component" value="Unassembled WGS sequence"/>
</dbReference>
<dbReference type="SUPFAM" id="SSF48498">
    <property type="entry name" value="Tetracyclin repressor-like, C-terminal domain"/>
    <property type="match status" value="1"/>
</dbReference>
<dbReference type="InterPro" id="IPR050109">
    <property type="entry name" value="HTH-type_TetR-like_transc_reg"/>
</dbReference>
<gene>
    <name evidence="5" type="ORF">EOE18_07240</name>
</gene>
<name>A0A437N779_9SPHN</name>
<dbReference type="Gene3D" id="1.10.10.60">
    <property type="entry name" value="Homeodomain-like"/>
    <property type="match status" value="1"/>
</dbReference>
<dbReference type="Pfam" id="PF00440">
    <property type="entry name" value="TetR_N"/>
    <property type="match status" value="1"/>
</dbReference>
<evidence type="ECO:0000313" key="6">
    <source>
        <dbReference type="Proteomes" id="UP000282837"/>
    </source>
</evidence>
<evidence type="ECO:0000259" key="4">
    <source>
        <dbReference type="PROSITE" id="PS50977"/>
    </source>
</evidence>
<dbReference type="InterPro" id="IPR039536">
    <property type="entry name" value="TetR_C_Proteobacteria"/>
</dbReference>
<feature type="region of interest" description="Disordered" evidence="3">
    <location>
        <begin position="26"/>
        <end position="49"/>
    </location>
</feature>
<accession>A0A437N779</accession>
<dbReference type="InterPro" id="IPR036271">
    <property type="entry name" value="Tet_transcr_reg_TetR-rel_C_sf"/>
</dbReference>
<protein>
    <submittedName>
        <fullName evidence="5">TetR/AcrR family transcriptional regulator</fullName>
    </submittedName>
</protein>
<dbReference type="EMBL" id="SACO01000004">
    <property type="protein sequence ID" value="RVU05770.1"/>
    <property type="molecule type" value="Genomic_DNA"/>
</dbReference>
<dbReference type="AlphaFoldDB" id="A0A437N779"/>
<dbReference type="InterPro" id="IPR001647">
    <property type="entry name" value="HTH_TetR"/>
</dbReference>
<evidence type="ECO:0000256" key="2">
    <source>
        <dbReference type="PROSITE-ProRule" id="PRU00335"/>
    </source>
</evidence>